<protein>
    <recommendedName>
        <fullName evidence="9">3-demethoxyubiquinol 3-hydroxylase</fullName>
        <shortName evidence="9">DMQ hydroxylase</shortName>
        <ecNumber evidence="9">1.14.99.60</ecNumber>
    </recommendedName>
    <alternativeName>
        <fullName evidence="9">2-nonaprenyl-3-methyl-6-methoxy-1,4-benzoquinol hydroxylase</fullName>
    </alternativeName>
</protein>
<keyword evidence="11" id="KW-1185">Reference proteome</keyword>
<dbReference type="NCBIfam" id="NF033656">
    <property type="entry name" value="DMQ_monoox_COQ7"/>
    <property type="match status" value="1"/>
</dbReference>
<evidence type="ECO:0000256" key="9">
    <source>
        <dbReference type="HAMAP-Rule" id="MF_01658"/>
    </source>
</evidence>
<reference evidence="10 11" key="1">
    <citation type="journal article" date="2019" name="Front. Microbiol.">
        <title>Genomes of Neutrophilic Sulfur-Oxidizing Chemolithoautotrophs Representing 9 Proteobacterial Species From 8 Genera.</title>
        <authorList>
            <person name="Watanabe T."/>
            <person name="Kojima H."/>
            <person name="Umezawa K."/>
            <person name="Hori C."/>
            <person name="Takasuka T.E."/>
            <person name="Kato Y."/>
            <person name="Fukui M."/>
        </authorList>
    </citation>
    <scope>NUCLEOTIDE SEQUENCE [LARGE SCALE GENOMIC DNA]</scope>
    <source>
        <strain evidence="10 11">TTN</strain>
    </source>
</reference>
<comment type="subcellular location">
    <subcellularLocation>
        <location evidence="9">Cell membrane</location>
        <topology evidence="9">Peripheral membrane protein</topology>
    </subcellularLocation>
</comment>
<dbReference type="Pfam" id="PF03232">
    <property type="entry name" value="COQ7"/>
    <property type="match status" value="1"/>
</dbReference>
<keyword evidence="8 9" id="KW-0472">Membrane</keyword>
<dbReference type="InterPro" id="IPR009078">
    <property type="entry name" value="Ferritin-like_SF"/>
</dbReference>
<comment type="catalytic activity">
    <reaction evidence="9">
        <text>a 5-methoxy-2-methyl-3-(all-trans-polyprenyl)benzene-1,4-diol + AH2 + O2 = a 3-demethylubiquinol + A + H2O</text>
        <dbReference type="Rhea" id="RHEA:50908"/>
        <dbReference type="Rhea" id="RHEA-COMP:10859"/>
        <dbReference type="Rhea" id="RHEA-COMP:10914"/>
        <dbReference type="ChEBI" id="CHEBI:13193"/>
        <dbReference type="ChEBI" id="CHEBI:15377"/>
        <dbReference type="ChEBI" id="CHEBI:15379"/>
        <dbReference type="ChEBI" id="CHEBI:17499"/>
        <dbReference type="ChEBI" id="CHEBI:84167"/>
        <dbReference type="ChEBI" id="CHEBI:84422"/>
        <dbReference type="EC" id="1.14.99.60"/>
    </reaction>
</comment>
<evidence type="ECO:0000313" key="11">
    <source>
        <dbReference type="Proteomes" id="UP000286806"/>
    </source>
</evidence>
<dbReference type="Proteomes" id="UP000286806">
    <property type="component" value="Unassembled WGS sequence"/>
</dbReference>
<sequence>MTLDKLIIEFDKGLRTLFAPAQSARPLPGRDLGEAELAATDKKHAAGLMRVNHVGEVCAQALYQGQALTARDPAARTALEEAAREETEHLAWCESRIHALGGRKSLLNPVWYASSLALGMAAGALGDKWSLGFLAETERQVEAHLGGHLETLPEADAKSRAVVEQMQADEARHAETAVTYGAQELPAPIKMAMKFASKVMTKTAYWV</sequence>
<comment type="function">
    <text evidence="9">Catalyzes the hydroxylation of 2-nonaprenyl-3-methyl-6-methoxy-1,4-benzoquinol during ubiquinone biosynthesis.</text>
</comment>
<dbReference type="EMBL" id="BGOW01000014">
    <property type="protein sequence ID" value="GBL45867.1"/>
    <property type="molecule type" value="Genomic_DNA"/>
</dbReference>
<organism evidence="10 11">
    <name type="scientific">Sulfuriferula multivorans</name>
    <dbReference type="NCBI Taxonomy" id="1559896"/>
    <lineage>
        <taxon>Bacteria</taxon>
        <taxon>Pseudomonadati</taxon>
        <taxon>Pseudomonadota</taxon>
        <taxon>Betaproteobacteria</taxon>
        <taxon>Nitrosomonadales</taxon>
        <taxon>Sulfuricellaceae</taxon>
        <taxon>Sulfuriferula</taxon>
    </lineage>
</organism>
<feature type="binding site" evidence="9">
    <location>
        <position position="89"/>
    </location>
    <ligand>
        <name>Fe cation</name>
        <dbReference type="ChEBI" id="CHEBI:24875"/>
        <label>1</label>
    </ligand>
</feature>
<keyword evidence="7 9" id="KW-0503">Monooxygenase</keyword>
<dbReference type="OrthoDB" id="5192789at2"/>
<comment type="cofactor">
    <cofactor evidence="9">
        <name>Fe cation</name>
        <dbReference type="ChEBI" id="CHEBI:24875"/>
    </cofactor>
    <text evidence="9">Binds 2 iron ions per subunit.</text>
</comment>
<keyword evidence="6 9" id="KW-0408">Iron</keyword>
<keyword evidence="4 9" id="KW-0479">Metal-binding</keyword>
<evidence type="ECO:0000256" key="1">
    <source>
        <dbReference type="ARBA" id="ARBA00004749"/>
    </source>
</evidence>
<dbReference type="InterPro" id="IPR012347">
    <property type="entry name" value="Ferritin-like"/>
</dbReference>
<evidence type="ECO:0000256" key="6">
    <source>
        <dbReference type="ARBA" id="ARBA00023004"/>
    </source>
</evidence>
<feature type="binding site" evidence="9">
    <location>
        <position position="170"/>
    </location>
    <ligand>
        <name>Fe cation</name>
        <dbReference type="ChEBI" id="CHEBI:24875"/>
        <label>2</label>
    </ligand>
</feature>
<evidence type="ECO:0000256" key="7">
    <source>
        <dbReference type="ARBA" id="ARBA00023033"/>
    </source>
</evidence>
<gene>
    <name evidence="9" type="primary">coq7</name>
    <name evidence="10" type="ORF">SFMTTN_1678</name>
</gene>
<evidence type="ECO:0000313" key="10">
    <source>
        <dbReference type="EMBL" id="GBL45867.1"/>
    </source>
</evidence>
<dbReference type="CDD" id="cd01042">
    <property type="entry name" value="DMQH"/>
    <property type="match status" value="1"/>
</dbReference>
<dbReference type="UniPathway" id="UPA00232"/>
<comment type="similarity">
    <text evidence="9">Belongs to the COQ7 family.</text>
</comment>
<feature type="binding site" evidence="9">
    <location>
        <position position="86"/>
    </location>
    <ligand>
        <name>Fe cation</name>
        <dbReference type="ChEBI" id="CHEBI:24875"/>
        <label>2</label>
    </ligand>
</feature>
<dbReference type="EC" id="1.14.99.60" evidence="9"/>
<evidence type="ECO:0000256" key="4">
    <source>
        <dbReference type="ARBA" id="ARBA00022723"/>
    </source>
</evidence>
<feature type="binding site" evidence="9">
    <location>
        <position position="86"/>
    </location>
    <ligand>
        <name>Fe cation</name>
        <dbReference type="ChEBI" id="CHEBI:24875"/>
        <label>1</label>
    </ligand>
</feature>
<dbReference type="RefSeq" id="WP_124704657.1">
    <property type="nucleotide sequence ID" value="NZ_BGOW01000014.1"/>
</dbReference>
<feature type="binding site" evidence="9">
    <location>
        <position position="56"/>
    </location>
    <ligand>
        <name>Fe cation</name>
        <dbReference type="ChEBI" id="CHEBI:24875"/>
        <label>1</label>
    </ligand>
</feature>
<dbReference type="InterPro" id="IPR011566">
    <property type="entry name" value="Ubq_synth_Coq7"/>
</dbReference>
<dbReference type="PANTHER" id="PTHR11237:SF4">
    <property type="entry name" value="5-DEMETHOXYUBIQUINONE HYDROXYLASE, MITOCHONDRIAL"/>
    <property type="match status" value="1"/>
</dbReference>
<comment type="caution">
    <text evidence="10">The sequence shown here is derived from an EMBL/GenBank/DDBJ whole genome shotgun (WGS) entry which is preliminary data.</text>
</comment>
<keyword evidence="5 9" id="KW-0560">Oxidoreductase</keyword>
<keyword evidence="3 9" id="KW-0831">Ubiquinone biosynthesis</keyword>
<evidence type="ECO:0000256" key="5">
    <source>
        <dbReference type="ARBA" id="ARBA00023002"/>
    </source>
</evidence>
<proteinExistence type="inferred from homology"/>
<feature type="binding site" evidence="9">
    <location>
        <position position="170"/>
    </location>
    <ligand>
        <name>Fe cation</name>
        <dbReference type="ChEBI" id="CHEBI:24875"/>
        <label>1</label>
    </ligand>
</feature>
<dbReference type="InterPro" id="IPR047809">
    <property type="entry name" value="COQ7_proteobact"/>
</dbReference>
<dbReference type="HAMAP" id="MF_01658">
    <property type="entry name" value="COQ7"/>
    <property type="match status" value="1"/>
</dbReference>
<dbReference type="PANTHER" id="PTHR11237">
    <property type="entry name" value="COENZYME Q10 BIOSYNTHESIS PROTEIN 7"/>
    <property type="match status" value="1"/>
</dbReference>
<dbReference type="SUPFAM" id="SSF47240">
    <property type="entry name" value="Ferritin-like"/>
    <property type="match status" value="1"/>
</dbReference>
<evidence type="ECO:0000256" key="8">
    <source>
        <dbReference type="ARBA" id="ARBA00023136"/>
    </source>
</evidence>
<name>A0A401JE64_9PROT</name>
<dbReference type="AlphaFoldDB" id="A0A401JE64"/>
<feature type="binding site" evidence="9">
    <location>
        <position position="173"/>
    </location>
    <ligand>
        <name>Fe cation</name>
        <dbReference type="ChEBI" id="CHEBI:24875"/>
        <label>2</label>
    </ligand>
</feature>
<accession>A0A401JE64</accession>
<comment type="pathway">
    <text evidence="1 9">Cofactor biosynthesis; ubiquinone biosynthesis.</text>
</comment>
<feature type="binding site" evidence="9">
    <location>
        <position position="138"/>
    </location>
    <ligand>
        <name>Fe cation</name>
        <dbReference type="ChEBI" id="CHEBI:24875"/>
        <label>2</label>
    </ligand>
</feature>
<keyword evidence="2 9" id="KW-1003">Cell membrane</keyword>
<dbReference type="GO" id="GO:0006744">
    <property type="term" value="P:ubiquinone biosynthetic process"/>
    <property type="evidence" value="ECO:0007669"/>
    <property type="project" value="UniProtKB-UniRule"/>
</dbReference>
<dbReference type="GO" id="GO:0005886">
    <property type="term" value="C:plasma membrane"/>
    <property type="evidence" value="ECO:0007669"/>
    <property type="project" value="UniProtKB-SubCell"/>
</dbReference>
<dbReference type="GO" id="GO:0008682">
    <property type="term" value="F:3-demethoxyubiquinol 3-hydroxylase activity"/>
    <property type="evidence" value="ECO:0007669"/>
    <property type="project" value="UniProtKB-EC"/>
</dbReference>
<dbReference type="Gene3D" id="1.20.1260.10">
    <property type="match status" value="1"/>
</dbReference>
<evidence type="ECO:0000256" key="3">
    <source>
        <dbReference type="ARBA" id="ARBA00022688"/>
    </source>
</evidence>
<evidence type="ECO:0000256" key="2">
    <source>
        <dbReference type="ARBA" id="ARBA00022475"/>
    </source>
</evidence>
<dbReference type="GO" id="GO:0046872">
    <property type="term" value="F:metal ion binding"/>
    <property type="evidence" value="ECO:0007669"/>
    <property type="project" value="UniProtKB-KW"/>
</dbReference>